<dbReference type="SMART" id="SM00534">
    <property type="entry name" value="MUTSac"/>
    <property type="match status" value="1"/>
</dbReference>
<keyword evidence="4" id="KW-0812">Transmembrane</keyword>
<gene>
    <name evidence="6" type="ORF">ASZ90_018844</name>
</gene>
<dbReference type="PANTHER" id="PTHR11361:SF99">
    <property type="entry name" value="DNA MISMATCH REPAIR PROTEIN"/>
    <property type="match status" value="1"/>
</dbReference>
<keyword evidence="2" id="KW-0067">ATP-binding</keyword>
<dbReference type="EMBL" id="LNQE01001869">
    <property type="protein sequence ID" value="KUG03751.1"/>
    <property type="molecule type" value="Genomic_DNA"/>
</dbReference>
<evidence type="ECO:0000256" key="2">
    <source>
        <dbReference type="ARBA" id="ARBA00022840"/>
    </source>
</evidence>
<dbReference type="GO" id="GO:0005829">
    <property type="term" value="C:cytosol"/>
    <property type="evidence" value="ECO:0007669"/>
    <property type="project" value="TreeGrafter"/>
</dbReference>
<organism evidence="6">
    <name type="scientific">hydrocarbon metagenome</name>
    <dbReference type="NCBI Taxonomy" id="938273"/>
    <lineage>
        <taxon>unclassified sequences</taxon>
        <taxon>metagenomes</taxon>
        <taxon>ecological metagenomes</taxon>
    </lineage>
</organism>
<dbReference type="InterPro" id="IPR036187">
    <property type="entry name" value="DNA_mismatch_repair_MutS_sf"/>
</dbReference>
<protein>
    <submittedName>
        <fullName evidence="6">Muts-related protein, family</fullName>
    </submittedName>
</protein>
<keyword evidence="4" id="KW-0472">Membrane</keyword>
<keyword evidence="4" id="KW-1133">Transmembrane helix</keyword>
<dbReference type="CDD" id="cd03283">
    <property type="entry name" value="ABC_MutS-like"/>
    <property type="match status" value="1"/>
</dbReference>
<dbReference type="InterPro" id="IPR027417">
    <property type="entry name" value="P-loop_NTPase"/>
</dbReference>
<dbReference type="Gene3D" id="3.40.50.300">
    <property type="entry name" value="P-loop containing nucleotide triphosphate hydrolases"/>
    <property type="match status" value="1"/>
</dbReference>
<dbReference type="SUPFAM" id="SSF52540">
    <property type="entry name" value="P-loop containing nucleoside triphosphate hydrolases"/>
    <property type="match status" value="1"/>
</dbReference>
<feature type="transmembrane region" description="Helical" evidence="4">
    <location>
        <begin position="28"/>
        <end position="49"/>
    </location>
</feature>
<dbReference type="GO" id="GO:0030983">
    <property type="term" value="F:mismatched DNA binding"/>
    <property type="evidence" value="ECO:0007669"/>
    <property type="project" value="InterPro"/>
</dbReference>
<dbReference type="Gene3D" id="1.10.1420.10">
    <property type="match status" value="1"/>
</dbReference>
<dbReference type="GO" id="GO:0005524">
    <property type="term" value="F:ATP binding"/>
    <property type="evidence" value="ECO:0007669"/>
    <property type="project" value="UniProtKB-KW"/>
</dbReference>
<keyword evidence="1" id="KW-0547">Nucleotide-binding</keyword>
<reference evidence="6" key="1">
    <citation type="journal article" date="2015" name="Proc. Natl. Acad. Sci. U.S.A.">
        <title>Networks of energetic and metabolic interactions define dynamics in microbial communities.</title>
        <authorList>
            <person name="Embree M."/>
            <person name="Liu J.K."/>
            <person name="Al-Bassam M.M."/>
            <person name="Zengler K."/>
        </authorList>
    </citation>
    <scope>NUCLEOTIDE SEQUENCE</scope>
</reference>
<feature type="transmembrane region" description="Helical" evidence="4">
    <location>
        <begin position="216"/>
        <end position="235"/>
    </location>
</feature>
<evidence type="ECO:0000313" key="6">
    <source>
        <dbReference type="EMBL" id="KUG03751.1"/>
    </source>
</evidence>
<name>A0A0W8E504_9ZZZZ</name>
<dbReference type="SUPFAM" id="SSF48334">
    <property type="entry name" value="DNA repair protein MutS, domain III"/>
    <property type="match status" value="1"/>
</dbReference>
<dbReference type="GO" id="GO:0006298">
    <property type="term" value="P:mismatch repair"/>
    <property type="evidence" value="ECO:0007669"/>
    <property type="project" value="InterPro"/>
</dbReference>
<evidence type="ECO:0000256" key="4">
    <source>
        <dbReference type="SAM" id="Phobius"/>
    </source>
</evidence>
<feature type="domain" description="DNA mismatch repair proteins mutS family" evidence="5">
    <location>
        <begin position="421"/>
        <end position="600"/>
    </location>
</feature>
<evidence type="ECO:0000256" key="3">
    <source>
        <dbReference type="ARBA" id="ARBA00023125"/>
    </source>
</evidence>
<dbReference type="AlphaFoldDB" id="A0A0W8E504"/>
<dbReference type="Pfam" id="PF00488">
    <property type="entry name" value="MutS_V"/>
    <property type="match status" value="1"/>
</dbReference>
<dbReference type="GO" id="GO:0140664">
    <property type="term" value="F:ATP-dependent DNA damage sensor activity"/>
    <property type="evidence" value="ECO:0007669"/>
    <property type="project" value="InterPro"/>
</dbReference>
<dbReference type="InterPro" id="IPR045076">
    <property type="entry name" value="MutS"/>
</dbReference>
<sequence>MNDQAVGYLERCEQFLTSKMQMEKLSNVISNLRLATLLSGILLTVLTYYYASKPLSYGLFCIILIFFIFLVVRHDRIIKQINIYSSLAEINKACQQRIAGDWIHFADDGKEYMDSHHPYINDLDIFGHGSLFHWINTANSYHGREFLKDMLANPLKDVDSIKRRQKAVKELAAKLGFCQNLQCWGMAGKDISSNPENLIIYAESNSSLFPSNSLNYLLYILPGITIVSFGMYQFLGYSLYIPLGSLLLQIIINIAGSLKVTRIIASLYSHKNKIEVYQKMLEVIEKEEFDDEYLTELQAVLFHNTKSASQQIKILDNMVGALSIRTNPFIHVIINNILFWDFHWVLALERWQETSGRSFRGWIHALGTFEALCSLALIAQLNPQWSYPAFDLNGLLIKTTDMGHPLINEKARVANDFVIDNQICIVTGSNMSGKTTLLRTIGVNLVLAYAGAAVCARNFKCSILDIYTSMRVTDDLNAGISTFYAELLRIKMIIEYSKEQQPMLFLIDEVFRGTNTRDRVVGARNVLMNLNKSWILGLISTHDFELCDFENDNSGRIINLHFTETYSEGEISFDYQLKPGRCNTANAKYLMKLVGIEIID</sequence>
<accession>A0A0W8E504</accession>
<feature type="transmembrane region" description="Helical" evidence="4">
    <location>
        <begin position="55"/>
        <end position="72"/>
    </location>
</feature>
<keyword evidence="3" id="KW-0238">DNA-binding</keyword>
<dbReference type="InterPro" id="IPR000432">
    <property type="entry name" value="DNA_mismatch_repair_MutS_C"/>
</dbReference>
<evidence type="ECO:0000259" key="5">
    <source>
        <dbReference type="SMART" id="SM00534"/>
    </source>
</evidence>
<comment type="caution">
    <text evidence="6">The sequence shown here is derived from an EMBL/GenBank/DDBJ whole genome shotgun (WGS) entry which is preliminary data.</text>
</comment>
<proteinExistence type="predicted"/>
<dbReference type="PANTHER" id="PTHR11361">
    <property type="entry name" value="DNA MISMATCH REPAIR PROTEIN MUTS FAMILY MEMBER"/>
    <property type="match status" value="1"/>
</dbReference>
<evidence type="ECO:0000256" key="1">
    <source>
        <dbReference type="ARBA" id="ARBA00022741"/>
    </source>
</evidence>